<evidence type="ECO:0000313" key="1">
    <source>
        <dbReference type="EMBL" id="KAI4467507.1"/>
    </source>
</evidence>
<protein>
    <submittedName>
        <fullName evidence="1">Histidine triad hit protein</fullName>
    </submittedName>
</protein>
<dbReference type="Proteomes" id="UP001056778">
    <property type="component" value="Chromosome 2"/>
</dbReference>
<keyword evidence="2" id="KW-1185">Reference proteome</keyword>
<reference evidence="1" key="1">
    <citation type="submission" date="2022-04" db="EMBL/GenBank/DDBJ databases">
        <title>Chromosome-scale genome assembly of Holotrichia oblita Faldermann.</title>
        <authorList>
            <person name="Rongchong L."/>
        </authorList>
    </citation>
    <scope>NUCLEOTIDE SEQUENCE</scope>
    <source>
        <strain evidence="1">81SQS9</strain>
    </source>
</reference>
<gene>
    <name evidence="1" type="ORF">MML48_2g00009645</name>
</gene>
<accession>A0ACB9TL73</accession>
<organism evidence="1 2">
    <name type="scientific">Holotrichia oblita</name>
    <name type="common">Chafer beetle</name>
    <dbReference type="NCBI Taxonomy" id="644536"/>
    <lineage>
        <taxon>Eukaryota</taxon>
        <taxon>Metazoa</taxon>
        <taxon>Ecdysozoa</taxon>
        <taxon>Arthropoda</taxon>
        <taxon>Hexapoda</taxon>
        <taxon>Insecta</taxon>
        <taxon>Pterygota</taxon>
        <taxon>Neoptera</taxon>
        <taxon>Endopterygota</taxon>
        <taxon>Coleoptera</taxon>
        <taxon>Polyphaga</taxon>
        <taxon>Scarabaeiformia</taxon>
        <taxon>Scarabaeidae</taxon>
        <taxon>Melolonthinae</taxon>
        <taxon>Holotrichia</taxon>
    </lineage>
</organism>
<dbReference type="EMBL" id="CM043016">
    <property type="protein sequence ID" value="KAI4467507.1"/>
    <property type="molecule type" value="Genomic_DNA"/>
</dbReference>
<comment type="caution">
    <text evidence="1">The sequence shown here is derived from an EMBL/GenBank/DDBJ whole genome shotgun (WGS) entry which is preliminary data.</text>
</comment>
<sequence length="326" mass="37190">MLLFVIEPVNSTLTNIPQTQENDDNNSFISSFSNYLPTESVTSKCSRFIESMHIYKSKDIEKRQDKNLHENEISSAAKKTQVETCNRFNTSLNIRNMERSEFDIIHKLLNLFYKRKDWMRAEHTEDSTERQQTNVTQTDSALDTMHEDTATSATIDKDNSIECATVNIVQNDVCKINEEINISQTSNMLPQQNENISSSNDTNTVKKAQQIRSQSKSTIFDKILAKQAPADIIYEDDLCMAFNDIHPQAPVHFLVIPKKKIPMLEKASKSDSKILGKLLLVAKELGRSRAPNGFRLVINNGRHSCQSVYYLHIHVIGGRQLKWPPT</sequence>
<name>A0ACB9TL73_HOLOL</name>
<evidence type="ECO:0000313" key="2">
    <source>
        <dbReference type="Proteomes" id="UP001056778"/>
    </source>
</evidence>
<proteinExistence type="predicted"/>